<dbReference type="NCBIfam" id="TIGR01180">
    <property type="entry name" value="aman2_put"/>
    <property type="match status" value="1"/>
</dbReference>
<evidence type="ECO:0000259" key="4">
    <source>
        <dbReference type="Pfam" id="PF07971"/>
    </source>
</evidence>
<dbReference type="Gene3D" id="2.60.120.260">
    <property type="entry name" value="Galactose-binding domain-like"/>
    <property type="match status" value="1"/>
</dbReference>
<dbReference type="PANTHER" id="PTHR12143:SF43">
    <property type="entry name" value="PUTATIVE-RELATED"/>
    <property type="match status" value="1"/>
</dbReference>
<dbReference type="InterPro" id="IPR014718">
    <property type="entry name" value="GH-type_carb-bd"/>
</dbReference>
<dbReference type="Proteomes" id="UP000637628">
    <property type="component" value="Unassembled WGS sequence"/>
</dbReference>
<comment type="caution">
    <text evidence="6">The sequence shown here is derived from an EMBL/GenBank/DDBJ whole genome shotgun (WGS) entry which is preliminary data.</text>
</comment>
<dbReference type="InterPro" id="IPR041371">
    <property type="entry name" value="GH92_N"/>
</dbReference>
<dbReference type="SUPFAM" id="SSF48208">
    <property type="entry name" value="Six-hairpin glycosidases"/>
    <property type="match status" value="1"/>
</dbReference>
<keyword evidence="7" id="KW-1185">Reference proteome</keyword>
<dbReference type="InterPro" id="IPR012939">
    <property type="entry name" value="Glyco_hydro_92"/>
</dbReference>
<reference evidence="6 7" key="1">
    <citation type="submission" date="2021-01" db="EMBL/GenBank/DDBJ databases">
        <title>Whole genome shotgun sequence of Actinoplanes durhamensis NBRC 14914.</title>
        <authorList>
            <person name="Komaki H."/>
            <person name="Tamura T."/>
        </authorList>
    </citation>
    <scope>NUCLEOTIDE SEQUENCE [LARGE SCALE GENOMIC DNA]</scope>
    <source>
        <strain evidence="6 7">NBRC 14914</strain>
    </source>
</reference>
<feature type="compositionally biased region" description="Polar residues" evidence="1">
    <location>
        <begin position="930"/>
        <end position="939"/>
    </location>
</feature>
<dbReference type="Gene3D" id="2.70.98.10">
    <property type="match status" value="1"/>
</dbReference>
<dbReference type="Pfam" id="PF07971">
    <property type="entry name" value="Glyco_hydro_92"/>
    <property type="match status" value="1"/>
</dbReference>
<dbReference type="InterPro" id="IPR050883">
    <property type="entry name" value="PNGase"/>
</dbReference>
<proteinExistence type="predicted"/>
<evidence type="ECO:0000313" key="6">
    <source>
        <dbReference type="EMBL" id="GIE06811.1"/>
    </source>
</evidence>
<name>A0ABQ3ZAI3_9ACTN</name>
<dbReference type="InterPro" id="IPR008928">
    <property type="entry name" value="6-hairpin_glycosidase_sf"/>
</dbReference>
<evidence type="ECO:0000256" key="2">
    <source>
        <dbReference type="SAM" id="SignalP"/>
    </source>
</evidence>
<keyword evidence="2" id="KW-0732">Signal</keyword>
<dbReference type="InterPro" id="IPR005887">
    <property type="entry name" value="GH92_a_mannosidase_put"/>
</dbReference>
<organism evidence="6 7">
    <name type="scientific">Paractinoplanes durhamensis</name>
    <dbReference type="NCBI Taxonomy" id="113563"/>
    <lineage>
        <taxon>Bacteria</taxon>
        <taxon>Bacillati</taxon>
        <taxon>Actinomycetota</taxon>
        <taxon>Actinomycetes</taxon>
        <taxon>Micromonosporales</taxon>
        <taxon>Micromonosporaceae</taxon>
        <taxon>Paractinoplanes</taxon>
    </lineage>
</organism>
<dbReference type="EMBL" id="BOML01000069">
    <property type="protein sequence ID" value="GIE06811.1"/>
    <property type="molecule type" value="Genomic_DNA"/>
</dbReference>
<evidence type="ECO:0000259" key="3">
    <source>
        <dbReference type="Pfam" id="PF00754"/>
    </source>
</evidence>
<accession>A0ABQ3ZAI3</accession>
<dbReference type="InterPro" id="IPR008979">
    <property type="entry name" value="Galactose-bd-like_sf"/>
</dbReference>
<gene>
    <name evidence="6" type="ORF">Adu01nite_81610</name>
</gene>
<feature type="chain" id="PRO_5046613480" description="Alpha-1,2-mannosidase" evidence="2">
    <location>
        <begin position="27"/>
        <end position="1076"/>
    </location>
</feature>
<evidence type="ECO:0000256" key="1">
    <source>
        <dbReference type="SAM" id="MobiDB-lite"/>
    </source>
</evidence>
<dbReference type="Gene3D" id="3.30.2080.10">
    <property type="entry name" value="GH92 mannosidase domain"/>
    <property type="match status" value="1"/>
</dbReference>
<feature type="domain" description="Glycosyl hydrolase family 92 N-terminal" evidence="5">
    <location>
        <begin position="219"/>
        <end position="429"/>
    </location>
</feature>
<feature type="domain" description="Glycosyl hydrolase family 92" evidence="4">
    <location>
        <begin position="435"/>
        <end position="915"/>
    </location>
</feature>
<dbReference type="Pfam" id="PF00754">
    <property type="entry name" value="F5_F8_type_C"/>
    <property type="match status" value="1"/>
</dbReference>
<feature type="signal peptide" evidence="2">
    <location>
        <begin position="1"/>
        <end position="26"/>
    </location>
</feature>
<dbReference type="RefSeq" id="WP_203734667.1">
    <property type="nucleotide sequence ID" value="NZ_BAAATX010000026.1"/>
</dbReference>
<dbReference type="SUPFAM" id="SSF49785">
    <property type="entry name" value="Galactose-binding domain-like"/>
    <property type="match status" value="1"/>
</dbReference>
<feature type="region of interest" description="Disordered" evidence="1">
    <location>
        <begin position="920"/>
        <end position="956"/>
    </location>
</feature>
<evidence type="ECO:0000313" key="7">
    <source>
        <dbReference type="Proteomes" id="UP000637628"/>
    </source>
</evidence>
<dbReference type="Gene3D" id="1.20.1610.10">
    <property type="entry name" value="alpha-1,2-mannosidases domains"/>
    <property type="match status" value="1"/>
</dbReference>
<evidence type="ECO:0000259" key="5">
    <source>
        <dbReference type="Pfam" id="PF17678"/>
    </source>
</evidence>
<sequence>MRLKSSLAVLLLTTGLATAVASPATAAAGDFSTGFEAGQPALTWENSVEASSGVGGYCCGLTSMETGPRAEVAHSGGSALMYSGSDTSATTSYSYNRLFDVDIPVTASSTLSYWIYPQSGGHLDVAIDLVFTDGSHLRDSGAVDQNGVRLHPTFQGNGSVLGFDRWNYVTSAIGDYVAGRTVDRILIGYDQPANTGTFRGFVDDLAIAASAPATRLSDLVDTRRGSNSDSSYSRGNTFPGTTVPNGFNFWTPITNGNTDSWLYQYSSATVQGFGVSHEPSPWIGDYGQLQVMPMTGTVKTTPDARKSTFSHTNEVANAHYYRTQLDTYGITAEMTPTDHAGVLRFQYPATSDAVIVFDTIDKVGGSISVDTAARTITGYLDHKGPRLYFAATVDKAIAATGSVTGQGVTSWIRFATAANEQVTLKMATSYMSVAQATANLAQEVGTKSFDAVREEAAALWDSALGKVSIEGASADRLTTFYSNMYRAFMYPNNMSEMVGGVRKYFSPYDNAVHDGQMYVNNGFWDTARAVWPLYSLLSPTRTGEMLDGFVNAYKNGGWTARWSGPGYIDIMVGTNQDLAFADAYLKGVRNFDYQAAYASMVKNASVWSGSGSKGRKAIEVSTFKHYVPSDVLGESASWTLEDANNNFGIAQLGRALGKTEDADYFQNRALDYANLYSSSVGFFRGKQSNGTWRTADSAFLPNAWGYEFTEGAPWHYATPAPQDPQGMANLYGGRAQLSAKIDSVFAAPRDYNVGGYGGVIHEMREAYDTNMGQYAHPNEPIHHMLYMYNYAGTPSKTQTRVRDVLTKLYGSGAGNGGGYLGDEDNGQMSAWYVFSALGFYPARMGSTDYTIGAPLNPKATVNLENGRSFTVEAPAVSDTNRYIQSATLNGATYTKNYLTHADLLAGGTLSFVMGPSPSAWGSGTDDVPPSITTGSTTPRPLTDRLTGGTLTASGENAPNEARAAAADDTSLTKWLTFTNTATLEYALPATAAVQQYTLTSANDVPGRDPQSWTLQGSTNGTTWTTLDTRTGIDFSDRRQTRAFVIPNSTAYARYRLQITANHGAAETQLAEWELLA</sequence>
<dbReference type="InterPro" id="IPR000421">
    <property type="entry name" value="FA58C"/>
</dbReference>
<evidence type="ECO:0008006" key="8">
    <source>
        <dbReference type="Google" id="ProtNLM"/>
    </source>
</evidence>
<dbReference type="Pfam" id="PF17678">
    <property type="entry name" value="Glyco_hydro_92N"/>
    <property type="match status" value="1"/>
</dbReference>
<feature type="domain" description="F5/8 type C" evidence="3">
    <location>
        <begin position="950"/>
        <end position="1063"/>
    </location>
</feature>
<dbReference type="PANTHER" id="PTHR12143">
    <property type="entry name" value="PEPTIDE N-GLYCANASE PNGASE -RELATED"/>
    <property type="match status" value="1"/>
</dbReference>
<protein>
    <recommendedName>
        <fullName evidence="8">Alpha-1,2-mannosidase</fullName>
    </recommendedName>
</protein>
<dbReference type="Gene3D" id="1.20.1050.60">
    <property type="entry name" value="alpha-1,2-mannosidase"/>
    <property type="match status" value="1"/>
</dbReference>